<evidence type="ECO:0000256" key="1">
    <source>
        <dbReference type="SAM" id="MobiDB-lite"/>
    </source>
</evidence>
<dbReference type="Pfam" id="PF20153">
    <property type="entry name" value="DUF6535"/>
    <property type="match status" value="1"/>
</dbReference>
<feature type="transmembrane region" description="Helical" evidence="2">
    <location>
        <begin position="135"/>
        <end position="158"/>
    </location>
</feature>
<proteinExistence type="predicted"/>
<feature type="transmembrane region" description="Helical" evidence="2">
    <location>
        <begin position="223"/>
        <end position="246"/>
    </location>
</feature>
<gene>
    <name evidence="4" type="ORF">D9619_009237</name>
</gene>
<name>A0A8H5BUC5_9AGAR</name>
<accession>A0A8H5BUC5</accession>
<feature type="region of interest" description="Disordered" evidence="1">
    <location>
        <begin position="1"/>
        <end position="33"/>
    </location>
</feature>
<sequence>MPSEANIANPENASGVADEPTSNPLKNDVPEAERDSFEYPLKPMLEKDTVQCNAWKDEVQNILIFAGLFSAVVTAFIIESYKRLQPDPNDAILGLLAHIADRLDNATHGTKPVSVSSIIANTGFAPSRSDININIFWFISLVLSLTAALIGIITLQWLREHQRYDTALKPRETMAILNARLDSLERWYVPQIFAGLPLLLQGALVLFFVGMIEFLFALRLEVAVPVTFAVCIPLIFLIATTMLPFLQICILQDAFRLSINNNIPSPCPYKSPQSLIFRRVRLEWIIARHLGYGWHLYSMFTYISFMVAGVYICVIKAACFIRKHTGHECDLPIFHSQRPNLKDRLADSFPLMISHTVQDSGDWGSSDMSWQEIRTIYALSLQLASMDDDDLVGYREPAIFRRLELPELYDATCSIHKIRYQNRPNADLFSALWECMATLCSEAVEKFQKITNCTQFDDTDDEYAPGQVLLTDLCFSFGRLAGNYQEGRIPLTVAFIKDVICHECWGLSKIQTATETLPIALMACWVHKLPESWHHWMSIDPTTPARQERLANQLLARHFELHPERLLSMNGREASFPWFLLVNVKHSSGGKVIPIYANHDANY</sequence>
<reference evidence="4 5" key="1">
    <citation type="journal article" date="2020" name="ISME J.">
        <title>Uncovering the hidden diversity of litter-decomposition mechanisms in mushroom-forming fungi.</title>
        <authorList>
            <person name="Floudas D."/>
            <person name="Bentzer J."/>
            <person name="Ahren D."/>
            <person name="Johansson T."/>
            <person name="Persson P."/>
            <person name="Tunlid A."/>
        </authorList>
    </citation>
    <scope>NUCLEOTIDE SEQUENCE [LARGE SCALE GENOMIC DNA]</scope>
    <source>
        <strain evidence="4 5">CBS 101986</strain>
    </source>
</reference>
<feature type="transmembrane region" description="Helical" evidence="2">
    <location>
        <begin position="192"/>
        <end position="216"/>
    </location>
</feature>
<dbReference type="Proteomes" id="UP000567179">
    <property type="component" value="Unassembled WGS sequence"/>
</dbReference>
<organism evidence="4 5">
    <name type="scientific">Psilocybe cf. subviscida</name>
    <dbReference type="NCBI Taxonomy" id="2480587"/>
    <lineage>
        <taxon>Eukaryota</taxon>
        <taxon>Fungi</taxon>
        <taxon>Dikarya</taxon>
        <taxon>Basidiomycota</taxon>
        <taxon>Agaricomycotina</taxon>
        <taxon>Agaricomycetes</taxon>
        <taxon>Agaricomycetidae</taxon>
        <taxon>Agaricales</taxon>
        <taxon>Agaricineae</taxon>
        <taxon>Strophariaceae</taxon>
        <taxon>Psilocybe</taxon>
    </lineage>
</organism>
<keyword evidence="2" id="KW-0472">Membrane</keyword>
<feature type="transmembrane region" description="Helical" evidence="2">
    <location>
        <begin position="59"/>
        <end position="78"/>
    </location>
</feature>
<dbReference type="InterPro" id="IPR045338">
    <property type="entry name" value="DUF6535"/>
</dbReference>
<evidence type="ECO:0000256" key="2">
    <source>
        <dbReference type="SAM" id="Phobius"/>
    </source>
</evidence>
<evidence type="ECO:0000313" key="5">
    <source>
        <dbReference type="Proteomes" id="UP000567179"/>
    </source>
</evidence>
<keyword evidence="2" id="KW-1133">Transmembrane helix</keyword>
<protein>
    <recommendedName>
        <fullName evidence="3">DUF6535 domain-containing protein</fullName>
    </recommendedName>
</protein>
<dbReference type="EMBL" id="JAACJJ010000002">
    <property type="protein sequence ID" value="KAF5329394.1"/>
    <property type="molecule type" value="Genomic_DNA"/>
</dbReference>
<dbReference type="AlphaFoldDB" id="A0A8H5BUC5"/>
<feature type="domain" description="DUF6535" evidence="3">
    <location>
        <begin position="44"/>
        <end position="216"/>
    </location>
</feature>
<keyword evidence="5" id="KW-1185">Reference proteome</keyword>
<keyword evidence="2" id="KW-0812">Transmembrane</keyword>
<evidence type="ECO:0000259" key="3">
    <source>
        <dbReference type="Pfam" id="PF20153"/>
    </source>
</evidence>
<dbReference type="OrthoDB" id="2743553at2759"/>
<comment type="caution">
    <text evidence="4">The sequence shown here is derived from an EMBL/GenBank/DDBJ whole genome shotgun (WGS) entry which is preliminary data.</text>
</comment>
<evidence type="ECO:0000313" key="4">
    <source>
        <dbReference type="EMBL" id="KAF5329394.1"/>
    </source>
</evidence>
<feature type="transmembrane region" description="Helical" evidence="2">
    <location>
        <begin position="294"/>
        <end position="314"/>
    </location>
</feature>